<gene>
    <name evidence="6" type="ORF">AJ85_08625</name>
</gene>
<evidence type="ECO:0000256" key="3">
    <source>
        <dbReference type="ARBA" id="ARBA00048615"/>
    </source>
</evidence>
<dbReference type="Pfam" id="PF01232">
    <property type="entry name" value="Mannitol_dh"/>
    <property type="match status" value="1"/>
</dbReference>
<comment type="catalytic activity">
    <reaction evidence="3">
        <text>D-mannitol 1-phosphate + NAD(+) = beta-D-fructose 6-phosphate + NADH + H(+)</text>
        <dbReference type="Rhea" id="RHEA:19661"/>
        <dbReference type="ChEBI" id="CHEBI:15378"/>
        <dbReference type="ChEBI" id="CHEBI:57540"/>
        <dbReference type="ChEBI" id="CHEBI:57634"/>
        <dbReference type="ChEBI" id="CHEBI:57945"/>
        <dbReference type="ChEBI" id="CHEBI:61381"/>
        <dbReference type="EC" id="1.1.1.17"/>
    </reaction>
</comment>
<accession>A0A4S4K0Z0</accession>
<dbReference type="GO" id="GO:0008926">
    <property type="term" value="F:mannitol-1-phosphate 5-dehydrogenase activity"/>
    <property type="evidence" value="ECO:0007669"/>
    <property type="project" value="UniProtKB-EC"/>
</dbReference>
<dbReference type="InterPro" id="IPR013118">
    <property type="entry name" value="Mannitol_DH_C"/>
</dbReference>
<dbReference type="EMBL" id="JALP01000112">
    <property type="protein sequence ID" value="THG90830.1"/>
    <property type="molecule type" value="Genomic_DNA"/>
</dbReference>
<keyword evidence="1" id="KW-0560">Oxidoreductase</keyword>
<evidence type="ECO:0000259" key="4">
    <source>
        <dbReference type="Pfam" id="PF01232"/>
    </source>
</evidence>
<dbReference type="InterPro" id="IPR008927">
    <property type="entry name" value="6-PGluconate_DH-like_C_sf"/>
</dbReference>
<name>A0A4S4K0Z0_ALKAL</name>
<dbReference type="GO" id="GO:0005829">
    <property type="term" value="C:cytosol"/>
    <property type="evidence" value="ECO:0007669"/>
    <property type="project" value="TreeGrafter"/>
</dbReference>
<dbReference type="SUPFAM" id="SSF51735">
    <property type="entry name" value="NAD(P)-binding Rossmann-fold domains"/>
    <property type="match status" value="1"/>
</dbReference>
<dbReference type="NCBIfam" id="NF002969">
    <property type="entry name" value="PRK03643.1"/>
    <property type="match status" value="1"/>
</dbReference>
<dbReference type="PANTHER" id="PTHR30524:SF0">
    <property type="entry name" value="ALTRONATE OXIDOREDUCTASE-RELATED"/>
    <property type="match status" value="1"/>
</dbReference>
<proteinExistence type="predicted"/>
<dbReference type="GO" id="GO:0019592">
    <property type="term" value="P:mannitol catabolic process"/>
    <property type="evidence" value="ECO:0007669"/>
    <property type="project" value="TreeGrafter"/>
</dbReference>
<dbReference type="Proteomes" id="UP000297014">
    <property type="component" value="Unassembled WGS sequence"/>
</dbReference>
<comment type="caution">
    <text evidence="6">The sequence shown here is derived from an EMBL/GenBank/DDBJ whole genome shotgun (WGS) entry which is preliminary data.</text>
</comment>
<dbReference type="Gene3D" id="3.40.50.720">
    <property type="entry name" value="NAD(P)-binding Rossmann-like Domain"/>
    <property type="match status" value="1"/>
</dbReference>
<dbReference type="Gene3D" id="1.10.1040.10">
    <property type="entry name" value="N-(1-d-carboxylethyl)-l-norvaline Dehydrogenase, domain 2"/>
    <property type="match status" value="1"/>
</dbReference>
<feature type="domain" description="Mannitol dehydrogenase N-terminal" evidence="4">
    <location>
        <begin position="44"/>
        <end position="278"/>
    </location>
</feature>
<evidence type="ECO:0000259" key="5">
    <source>
        <dbReference type="Pfam" id="PF08125"/>
    </source>
</evidence>
<dbReference type="InterPro" id="IPR013328">
    <property type="entry name" value="6PGD_dom2"/>
</dbReference>
<dbReference type="InterPro" id="IPR013131">
    <property type="entry name" value="Mannitol_DH_N"/>
</dbReference>
<evidence type="ECO:0000256" key="1">
    <source>
        <dbReference type="ARBA" id="ARBA00023002"/>
    </source>
</evidence>
<evidence type="ECO:0000256" key="2">
    <source>
        <dbReference type="ARBA" id="ARBA00023027"/>
    </source>
</evidence>
<dbReference type="InterPro" id="IPR036291">
    <property type="entry name" value="NAD(P)-bd_dom_sf"/>
</dbReference>
<evidence type="ECO:0000313" key="6">
    <source>
        <dbReference type="EMBL" id="THG90830.1"/>
    </source>
</evidence>
<keyword evidence="2" id="KW-0520">NAD</keyword>
<sequence length="514" mass="58352">MALRKLLYLKMELFCKREANMDKTETKRLTKKAVDLDFVQGNETIVQIGEGNFMRGFLDWMFHQLHQKGLYDGTVATIQPTPHGKIVPVLQAQDALYTTILRGKLDGEIVDDAELIQSISRGINPYSDWEEVLKLAYSPHVKWMFSNTTEAGLVYQKEDYERGKSPLSFPGKVTAFLYERFLYFDGAHEAGINLVPCELIEDNGQVLKQIVGRIAFDWELSDAFMKWVDEANIFCNTLVDRIVTGFPRGEEDVWAKRLGYEDHLLTVAEPYHLFVIEPERPIANVLPFQEAGLNVKWENTAQYRELKVRLLNGLHTMMFAACYLAGETTVSGALANPKLRRFIETGLKEELLPVVEAEEVEKLAYAETVLERFENPFLAHQLTDIGMNAIYKFQTRLLPTLAAYEQQNAEPKRLLFSLAALLVYMKPVGKEGAFLKGDSGGASYTIRENEGTMSLLEEQWSSFDNSSQSLEETVSLLLQAEELWGQDLSRYRQLVSLYVDALLNKGALAVIESL</sequence>
<organism evidence="6 7">
    <name type="scientific">Alkalihalobacillus alcalophilus ATCC 27647 = CGMCC 1.3604</name>
    <dbReference type="NCBI Taxonomy" id="1218173"/>
    <lineage>
        <taxon>Bacteria</taxon>
        <taxon>Bacillati</taxon>
        <taxon>Bacillota</taxon>
        <taxon>Bacilli</taxon>
        <taxon>Bacillales</taxon>
        <taxon>Bacillaceae</taxon>
        <taxon>Alkalihalobacillus</taxon>
    </lineage>
</organism>
<dbReference type="GO" id="GO:0019698">
    <property type="term" value="P:D-galacturonate catabolic process"/>
    <property type="evidence" value="ECO:0007669"/>
    <property type="project" value="TreeGrafter"/>
</dbReference>
<dbReference type="AlphaFoldDB" id="A0A4S4K0Z0"/>
<protein>
    <submittedName>
        <fullName evidence="6">Altronate oxidoreductase</fullName>
    </submittedName>
</protein>
<reference evidence="6 7" key="1">
    <citation type="submission" date="2014-01" db="EMBL/GenBank/DDBJ databases">
        <title>Draft genome sequencing of Bacillus alcalophilus CGMCC 1.3604.</title>
        <authorList>
            <person name="Yang J."/>
            <person name="Diao L."/>
            <person name="Yang S."/>
        </authorList>
    </citation>
    <scope>NUCLEOTIDE SEQUENCE [LARGE SCALE GENOMIC DNA]</scope>
    <source>
        <strain evidence="6 7">CGMCC 1.3604</strain>
    </source>
</reference>
<feature type="domain" description="Mannitol dehydrogenase C-terminal" evidence="5">
    <location>
        <begin position="302"/>
        <end position="498"/>
    </location>
</feature>
<dbReference type="SUPFAM" id="SSF48179">
    <property type="entry name" value="6-phosphogluconate dehydrogenase C-terminal domain-like"/>
    <property type="match status" value="1"/>
</dbReference>
<dbReference type="Pfam" id="PF08125">
    <property type="entry name" value="Mannitol_dh_C"/>
    <property type="match status" value="1"/>
</dbReference>
<dbReference type="GO" id="GO:0009026">
    <property type="term" value="F:tagaturonate reductase activity"/>
    <property type="evidence" value="ECO:0007669"/>
    <property type="project" value="TreeGrafter"/>
</dbReference>
<evidence type="ECO:0000313" key="7">
    <source>
        <dbReference type="Proteomes" id="UP000297014"/>
    </source>
</evidence>
<dbReference type="PANTHER" id="PTHR30524">
    <property type="entry name" value="MANNITOL-1-PHOSPHATE 5-DEHYDROGENASE"/>
    <property type="match status" value="1"/>
</dbReference>